<reference evidence="2" key="2">
    <citation type="submission" date="2014-02" db="EMBL/GenBank/DDBJ databases">
        <title>Draft Genome Sequence of extremely halophilic bacteria Halorhodospira halochloris.</title>
        <authorList>
            <person name="Singh K.S."/>
        </authorList>
    </citation>
    <scope>NUCLEOTIDE SEQUENCE [LARGE SCALE GENOMIC DNA]</scope>
    <source>
        <strain evidence="2">A</strain>
    </source>
</reference>
<sequence length="140" mass="15527">MGSTSDTLETRIRDKIRKSRRTVFLRDDFTSLAGYDQVGRALRQLEAQGRLVRVGQGLYAKARKNRITGQPMLAAPGGFEQVAKEALNRLGVKWEPASAEKAYQAGGTQVPARVVVKVKGPFHRRIAFGRYQLGVERVTA</sequence>
<dbReference type="EMBL" id="CP007268">
    <property type="protein sequence ID" value="AHK79451.1"/>
    <property type="molecule type" value="Genomic_DNA"/>
</dbReference>
<dbReference type="AlphaFoldDB" id="W8KV43"/>
<dbReference type="KEGG" id="hhc:M911_10150"/>
<dbReference type="InterPro" id="IPR045738">
    <property type="entry name" value="DUF6088"/>
</dbReference>
<dbReference type="Proteomes" id="UP000019442">
    <property type="component" value="Chromosome"/>
</dbReference>
<proteinExistence type="predicted"/>
<name>W8KV43_9GAMM</name>
<gene>
    <name evidence="1" type="ORF">M911_10150</name>
</gene>
<dbReference type="GO" id="GO:0016787">
    <property type="term" value="F:hydrolase activity"/>
    <property type="evidence" value="ECO:0007669"/>
    <property type="project" value="UniProtKB-KW"/>
</dbReference>
<evidence type="ECO:0000313" key="2">
    <source>
        <dbReference type="Proteomes" id="UP000019442"/>
    </source>
</evidence>
<protein>
    <submittedName>
        <fullName evidence="1">S-adenosylhomocysteine hydrolase</fullName>
    </submittedName>
</protein>
<reference evidence="1 2" key="1">
    <citation type="journal article" date="2014" name="J Genomics">
        <title>Draft Genome Sequence of the Extremely Halophilic Phototrophic Purple Sulfur Bacterium Halorhodospira halochloris.</title>
        <authorList>
            <person name="Singh K.S."/>
            <person name="Kirksey J."/>
            <person name="Hoff W.D."/>
            <person name="Deole R."/>
        </authorList>
    </citation>
    <scope>NUCLEOTIDE SEQUENCE [LARGE SCALE GENOMIC DNA]</scope>
    <source>
        <strain evidence="1 2">A</strain>
    </source>
</reference>
<dbReference type="HOGENOM" id="CLU_122345_1_0_6"/>
<accession>W8KV43</accession>
<dbReference type="OrthoDB" id="573467at2"/>
<keyword evidence="2" id="KW-1185">Reference proteome</keyword>
<dbReference type="RefSeq" id="WP_025281915.1">
    <property type="nucleotide sequence ID" value="NZ_CP007268.1"/>
</dbReference>
<dbReference type="PATRIC" id="fig|1354791.3.peg.2479"/>
<evidence type="ECO:0000313" key="1">
    <source>
        <dbReference type="EMBL" id="AHK79451.1"/>
    </source>
</evidence>
<organism evidence="1 2">
    <name type="scientific">Ectothiorhodospira haloalkaliphila</name>
    <dbReference type="NCBI Taxonomy" id="421628"/>
    <lineage>
        <taxon>Bacteria</taxon>
        <taxon>Pseudomonadati</taxon>
        <taxon>Pseudomonadota</taxon>
        <taxon>Gammaproteobacteria</taxon>
        <taxon>Chromatiales</taxon>
        <taxon>Ectothiorhodospiraceae</taxon>
        <taxon>Ectothiorhodospira</taxon>
    </lineage>
</organism>
<dbReference type="Pfam" id="PF19570">
    <property type="entry name" value="DUF6088"/>
    <property type="match status" value="1"/>
</dbReference>
<keyword evidence="1" id="KW-0378">Hydrolase</keyword>